<sequence>MTNRCTCTGPVCSCGAEGVVKDGASVRVNGLTMDSARCPDSGQADYERRIADGWKASDAAYQAMLDRDRNAWQGDTATTDKPVADRIKEKTDDAYAQAFADAKAAGQEDAVARSHASYEAWKVRMSNAWRVPA</sequence>
<evidence type="ECO:0000313" key="1">
    <source>
        <dbReference type="EMBL" id="MBO0903806.1"/>
    </source>
</evidence>
<proteinExistence type="predicted"/>
<organism evidence="1 2">
    <name type="scientific">Jiella sonneratiae</name>
    <dbReference type="NCBI Taxonomy" id="2816856"/>
    <lineage>
        <taxon>Bacteria</taxon>
        <taxon>Pseudomonadati</taxon>
        <taxon>Pseudomonadota</taxon>
        <taxon>Alphaproteobacteria</taxon>
        <taxon>Hyphomicrobiales</taxon>
        <taxon>Aurantimonadaceae</taxon>
        <taxon>Jiella</taxon>
    </lineage>
</organism>
<comment type="caution">
    <text evidence="1">The sequence shown here is derived from an EMBL/GenBank/DDBJ whole genome shotgun (WGS) entry which is preliminary data.</text>
</comment>
<dbReference type="EMBL" id="JAFMPY010000007">
    <property type="protein sequence ID" value="MBO0903806.1"/>
    <property type="molecule type" value="Genomic_DNA"/>
</dbReference>
<dbReference type="RefSeq" id="WP_207350438.1">
    <property type="nucleotide sequence ID" value="NZ_JAFMPY010000007.1"/>
</dbReference>
<accession>A0ABS3J5H9</accession>
<keyword evidence="2" id="KW-1185">Reference proteome</keyword>
<evidence type="ECO:0000313" key="2">
    <source>
        <dbReference type="Proteomes" id="UP000664288"/>
    </source>
</evidence>
<reference evidence="1 2" key="1">
    <citation type="submission" date="2021-03" db="EMBL/GenBank/DDBJ databases">
        <title>Whole genome sequence of Jiella sp. MQZ13P-4.</title>
        <authorList>
            <person name="Tuo L."/>
        </authorList>
    </citation>
    <scope>NUCLEOTIDE SEQUENCE [LARGE SCALE GENOMIC DNA]</scope>
    <source>
        <strain evidence="1 2">MQZ13P-4</strain>
    </source>
</reference>
<dbReference type="Proteomes" id="UP000664288">
    <property type="component" value="Unassembled WGS sequence"/>
</dbReference>
<protein>
    <submittedName>
        <fullName evidence="1">Uncharacterized protein</fullName>
    </submittedName>
</protein>
<name>A0ABS3J5H9_9HYPH</name>
<gene>
    <name evidence="1" type="ORF">J1C47_09135</name>
</gene>